<dbReference type="EMBL" id="BGPR01003110">
    <property type="protein sequence ID" value="GBM83809.1"/>
    <property type="molecule type" value="Genomic_DNA"/>
</dbReference>
<evidence type="ECO:0000256" key="1">
    <source>
        <dbReference type="SAM" id="MobiDB-lite"/>
    </source>
</evidence>
<gene>
    <name evidence="2" type="ORF">AVEN_134515_1</name>
</gene>
<reference evidence="2 3" key="1">
    <citation type="journal article" date="2019" name="Sci. Rep.">
        <title>Orb-weaving spider Araneus ventricosus genome elucidates the spidroin gene catalogue.</title>
        <authorList>
            <person name="Kono N."/>
            <person name="Nakamura H."/>
            <person name="Ohtoshi R."/>
            <person name="Moran D.A.P."/>
            <person name="Shinohara A."/>
            <person name="Yoshida Y."/>
            <person name="Fujiwara M."/>
            <person name="Mori M."/>
            <person name="Tomita M."/>
            <person name="Arakawa K."/>
        </authorList>
    </citation>
    <scope>NUCLEOTIDE SEQUENCE [LARGE SCALE GENOMIC DNA]</scope>
</reference>
<evidence type="ECO:0000313" key="3">
    <source>
        <dbReference type="Proteomes" id="UP000499080"/>
    </source>
</evidence>
<protein>
    <submittedName>
        <fullName evidence="2">Uncharacterized protein</fullName>
    </submittedName>
</protein>
<keyword evidence="3" id="KW-1185">Reference proteome</keyword>
<feature type="region of interest" description="Disordered" evidence="1">
    <location>
        <begin position="1"/>
        <end position="23"/>
    </location>
</feature>
<name>A0A4Y2J2L4_ARAVE</name>
<evidence type="ECO:0000313" key="2">
    <source>
        <dbReference type="EMBL" id="GBM83809.1"/>
    </source>
</evidence>
<accession>A0A4Y2J2L4</accession>
<organism evidence="2 3">
    <name type="scientific">Araneus ventricosus</name>
    <name type="common">Orbweaver spider</name>
    <name type="synonym">Epeira ventricosa</name>
    <dbReference type="NCBI Taxonomy" id="182803"/>
    <lineage>
        <taxon>Eukaryota</taxon>
        <taxon>Metazoa</taxon>
        <taxon>Ecdysozoa</taxon>
        <taxon>Arthropoda</taxon>
        <taxon>Chelicerata</taxon>
        <taxon>Arachnida</taxon>
        <taxon>Araneae</taxon>
        <taxon>Araneomorphae</taxon>
        <taxon>Entelegynae</taxon>
        <taxon>Araneoidea</taxon>
        <taxon>Araneidae</taxon>
        <taxon>Araneus</taxon>
    </lineage>
</organism>
<sequence>MRDKNLKKKRKLAPVMRTPPQGLVEENIPSFTLEELSSLLLPQAGVDINSLFKVSSETVAPEQNNYTSLKSSWEKEKEGKSEINNGLNFDINVKETQTENSNDIFVRKSVTLNVESIPRESNDKIKNDFYQKGESCG</sequence>
<feature type="compositionally biased region" description="Basic residues" evidence="1">
    <location>
        <begin position="1"/>
        <end position="12"/>
    </location>
</feature>
<dbReference type="AlphaFoldDB" id="A0A4Y2J2L4"/>
<comment type="caution">
    <text evidence="2">The sequence shown here is derived from an EMBL/GenBank/DDBJ whole genome shotgun (WGS) entry which is preliminary data.</text>
</comment>
<proteinExistence type="predicted"/>
<dbReference type="Proteomes" id="UP000499080">
    <property type="component" value="Unassembled WGS sequence"/>
</dbReference>